<dbReference type="PROSITE" id="PS50987">
    <property type="entry name" value="HTH_ARSR_2"/>
    <property type="match status" value="1"/>
</dbReference>
<evidence type="ECO:0000256" key="1">
    <source>
        <dbReference type="ARBA" id="ARBA00023015"/>
    </source>
</evidence>
<accession>A0A955L4B7</accession>
<dbReference type="CDD" id="cd00090">
    <property type="entry name" value="HTH_ARSR"/>
    <property type="match status" value="1"/>
</dbReference>
<dbReference type="GO" id="GO:0003677">
    <property type="term" value="F:DNA binding"/>
    <property type="evidence" value="ECO:0007669"/>
    <property type="project" value="UniProtKB-KW"/>
</dbReference>
<dbReference type="GO" id="GO:0003700">
    <property type="term" value="F:DNA-binding transcription factor activity"/>
    <property type="evidence" value="ECO:0007669"/>
    <property type="project" value="InterPro"/>
</dbReference>
<dbReference type="PANTHER" id="PTHR33154">
    <property type="entry name" value="TRANSCRIPTIONAL REGULATOR, ARSR FAMILY"/>
    <property type="match status" value="1"/>
</dbReference>
<evidence type="ECO:0000256" key="2">
    <source>
        <dbReference type="ARBA" id="ARBA00023125"/>
    </source>
</evidence>
<dbReference type="InterPro" id="IPR001845">
    <property type="entry name" value="HTH_ArsR_DNA-bd_dom"/>
</dbReference>
<reference evidence="5" key="2">
    <citation type="journal article" date="2021" name="Microbiome">
        <title>Successional dynamics and alternative stable states in a saline activated sludge microbial community over 9 years.</title>
        <authorList>
            <person name="Wang Y."/>
            <person name="Ye J."/>
            <person name="Ju F."/>
            <person name="Liu L."/>
            <person name="Boyd J.A."/>
            <person name="Deng Y."/>
            <person name="Parks D.H."/>
            <person name="Jiang X."/>
            <person name="Yin X."/>
            <person name="Woodcroft B.J."/>
            <person name="Tyson G.W."/>
            <person name="Hugenholtz P."/>
            <person name="Polz M.F."/>
            <person name="Zhang T."/>
        </authorList>
    </citation>
    <scope>NUCLEOTIDE SEQUENCE</scope>
    <source>
        <strain evidence="5">HKST-UBA10</strain>
    </source>
</reference>
<sequence>MSSYNCCTPNEEEFHKVRVLSDLLKLIGEESRLKILCILREGKHCVCEIMEHTAFSQSLISHHLRDLKDAGFVDDDKQGLKVYYALTVEGKALVEKIFNL</sequence>
<dbReference type="InterPro" id="IPR036388">
    <property type="entry name" value="WH-like_DNA-bd_sf"/>
</dbReference>
<dbReference type="Proteomes" id="UP000782843">
    <property type="component" value="Unassembled WGS sequence"/>
</dbReference>
<dbReference type="EMBL" id="JAGQLG010000190">
    <property type="protein sequence ID" value="MCA9382640.1"/>
    <property type="molecule type" value="Genomic_DNA"/>
</dbReference>
<evidence type="ECO:0000259" key="4">
    <source>
        <dbReference type="PROSITE" id="PS50987"/>
    </source>
</evidence>
<dbReference type="PANTHER" id="PTHR33154:SF18">
    <property type="entry name" value="ARSENICAL RESISTANCE OPERON REPRESSOR"/>
    <property type="match status" value="1"/>
</dbReference>
<dbReference type="SMART" id="SM00418">
    <property type="entry name" value="HTH_ARSR"/>
    <property type="match status" value="1"/>
</dbReference>
<dbReference type="InterPro" id="IPR011991">
    <property type="entry name" value="ArsR-like_HTH"/>
</dbReference>
<gene>
    <name evidence="5" type="ORF">KC660_04525</name>
</gene>
<dbReference type="Gene3D" id="1.10.10.10">
    <property type="entry name" value="Winged helix-like DNA-binding domain superfamily/Winged helix DNA-binding domain"/>
    <property type="match status" value="1"/>
</dbReference>
<evidence type="ECO:0000313" key="5">
    <source>
        <dbReference type="EMBL" id="MCA9382640.1"/>
    </source>
</evidence>
<proteinExistence type="predicted"/>
<keyword evidence="2" id="KW-0238">DNA-binding</keyword>
<dbReference type="AlphaFoldDB" id="A0A955L4B7"/>
<dbReference type="InterPro" id="IPR036390">
    <property type="entry name" value="WH_DNA-bd_sf"/>
</dbReference>
<reference evidence="5" key="1">
    <citation type="submission" date="2020-04" db="EMBL/GenBank/DDBJ databases">
        <authorList>
            <person name="Zhang T."/>
        </authorList>
    </citation>
    <scope>NUCLEOTIDE SEQUENCE</scope>
    <source>
        <strain evidence="5">HKST-UBA10</strain>
    </source>
</reference>
<comment type="caution">
    <text evidence="5">The sequence shown here is derived from an EMBL/GenBank/DDBJ whole genome shotgun (WGS) entry which is preliminary data.</text>
</comment>
<dbReference type="PRINTS" id="PR00778">
    <property type="entry name" value="HTHARSR"/>
</dbReference>
<keyword evidence="3" id="KW-0804">Transcription</keyword>
<feature type="domain" description="HTH arsR-type" evidence="4">
    <location>
        <begin position="12"/>
        <end position="100"/>
    </location>
</feature>
<dbReference type="InterPro" id="IPR051081">
    <property type="entry name" value="HTH_MetalResp_TranReg"/>
</dbReference>
<dbReference type="Pfam" id="PF01022">
    <property type="entry name" value="HTH_5"/>
    <property type="match status" value="1"/>
</dbReference>
<name>A0A955L4B7_9BACT</name>
<evidence type="ECO:0000256" key="3">
    <source>
        <dbReference type="ARBA" id="ARBA00023163"/>
    </source>
</evidence>
<evidence type="ECO:0000313" key="6">
    <source>
        <dbReference type="Proteomes" id="UP000782843"/>
    </source>
</evidence>
<keyword evidence="1" id="KW-0805">Transcription regulation</keyword>
<dbReference type="NCBIfam" id="NF033788">
    <property type="entry name" value="HTH_metalloreg"/>
    <property type="match status" value="1"/>
</dbReference>
<organism evidence="5 6">
    <name type="scientific">Candidatus Dojkabacteria bacterium</name>
    <dbReference type="NCBI Taxonomy" id="2099670"/>
    <lineage>
        <taxon>Bacteria</taxon>
        <taxon>Candidatus Dojkabacteria</taxon>
    </lineage>
</organism>
<protein>
    <submittedName>
        <fullName evidence="5">Winged helix-turn-helix transcriptional regulator</fullName>
    </submittedName>
</protein>
<dbReference type="SUPFAM" id="SSF46785">
    <property type="entry name" value="Winged helix' DNA-binding domain"/>
    <property type="match status" value="1"/>
</dbReference>